<reference evidence="2" key="1">
    <citation type="submission" date="2018-05" db="EMBL/GenBank/DDBJ databases">
        <authorList>
            <person name="Lanie J.A."/>
            <person name="Ng W.-L."/>
            <person name="Kazmierczak K.M."/>
            <person name="Andrzejewski T.M."/>
            <person name="Davidsen T.M."/>
            <person name="Wayne K.J."/>
            <person name="Tettelin H."/>
            <person name="Glass J.I."/>
            <person name="Rusch D."/>
            <person name="Podicherti R."/>
            <person name="Tsui H.-C.T."/>
            <person name="Winkler M.E."/>
        </authorList>
    </citation>
    <scope>NUCLEOTIDE SEQUENCE</scope>
</reference>
<protein>
    <recommendedName>
        <fullName evidence="1">MoaB/Mog domain-containing protein</fullName>
    </recommendedName>
</protein>
<evidence type="ECO:0000313" key="2">
    <source>
        <dbReference type="EMBL" id="SVB41287.1"/>
    </source>
</evidence>
<dbReference type="GO" id="GO:0005829">
    <property type="term" value="C:cytosol"/>
    <property type="evidence" value="ECO:0007669"/>
    <property type="project" value="TreeGrafter"/>
</dbReference>
<dbReference type="PANTHER" id="PTHR43232">
    <property type="entry name" value="MOLYBDENUM COFACTOR BIOSYNTHESIS PROTEIN B"/>
    <property type="match status" value="1"/>
</dbReference>
<gene>
    <name evidence="2" type="ORF">METZ01_LOCUS194141</name>
</gene>
<dbReference type="AlphaFoldDB" id="A0A382DUR3"/>
<dbReference type="InterPro" id="IPR001453">
    <property type="entry name" value="MoaB/Mog_dom"/>
</dbReference>
<feature type="domain" description="MoaB/Mog" evidence="1">
    <location>
        <begin position="2"/>
        <end position="64"/>
    </location>
</feature>
<dbReference type="InterPro" id="IPR036425">
    <property type="entry name" value="MoaB/Mog-like_dom_sf"/>
</dbReference>
<dbReference type="GO" id="GO:0006777">
    <property type="term" value="P:Mo-molybdopterin cofactor biosynthetic process"/>
    <property type="evidence" value="ECO:0007669"/>
    <property type="project" value="InterPro"/>
</dbReference>
<organism evidence="2">
    <name type="scientific">marine metagenome</name>
    <dbReference type="NCBI Taxonomy" id="408172"/>
    <lineage>
        <taxon>unclassified sequences</taxon>
        <taxon>metagenomes</taxon>
        <taxon>ecological metagenomes</taxon>
    </lineage>
</organism>
<dbReference type="EMBL" id="UINC01040843">
    <property type="protein sequence ID" value="SVB41287.1"/>
    <property type="molecule type" value="Genomic_DNA"/>
</dbReference>
<dbReference type="SUPFAM" id="SSF53218">
    <property type="entry name" value="Molybdenum cofactor biosynthesis proteins"/>
    <property type="match status" value="1"/>
</dbReference>
<proteinExistence type="predicted"/>
<accession>A0A382DUR3</accession>
<dbReference type="InterPro" id="IPR012245">
    <property type="entry name" value="MoaB"/>
</dbReference>
<sequence length="83" mass="9109">QPLLDKTIDGFGEMFRVLSYEDIGTSTLQSRCLAGVANGTYIFCLPGSTGACATGWDKLISEQLDIRTRPCNLAELLPRLQEE</sequence>
<dbReference type="Gene3D" id="3.40.980.10">
    <property type="entry name" value="MoaB/Mog-like domain"/>
    <property type="match status" value="1"/>
</dbReference>
<dbReference type="PANTHER" id="PTHR43232:SF2">
    <property type="entry name" value="MOLYBDENUM COFACTOR BIOSYNTHESIS PROTEIN B"/>
    <property type="match status" value="1"/>
</dbReference>
<name>A0A382DUR3_9ZZZZ</name>
<evidence type="ECO:0000259" key="1">
    <source>
        <dbReference type="Pfam" id="PF00994"/>
    </source>
</evidence>
<feature type="non-terminal residue" evidence="2">
    <location>
        <position position="1"/>
    </location>
</feature>
<dbReference type="Pfam" id="PF00994">
    <property type="entry name" value="MoCF_biosynth"/>
    <property type="match status" value="1"/>
</dbReference>